<comment type="caution">
    <text evidence="1">The sequence shown here is derived from an EMBL/GenBank/DDBJ whole genome shotgun (WGS) entry which is preliminary data.</text>
</comment>
<dbReference type="Proteomes" id="UP000317243">
    <property type="component" value="Unassembled WGS sequence"/>
</dbReference>
<dbReference type="PANTHER" id="PTHR30298:SF0">
    <property type="entry name" value="PROTEIN YBFL-RELATED"/>
    <property type="match status" value="1"/>
</dbReference>
<organism evidence="1 2">
    <name type="scientific">Thalassoglobus neptunius</name>
    <dbReference type="NCBI Taxonomy" id="1938619"/>
    <lineage>
        <taxon>Bacteria</taxon>
        <taxon>Pseudomonadati</taxon>
        <taxon>Planctomycetota</taxon>
        <taxon>Planctomycetia</taxon>
        <taxon>Planctomycetales</taxon>
        <taxon>Planctomycetaceae</taxon>
        <taxon>Thalassoglobus</taxon>
    </lineage>
</organism>
<sequence>MESEELTFFISRLPTKVRNLGKHVRNHWSVENTFHHTLDVTFTEYGSRIRKGNGPEIIAALRRFFSILKSDTTLNDKIQGKCLLAEWNLDNLKGILLGFQASESCDCPDS</sequence>
<protein>
    <recommendedName>
        <fullName evidence="3">Transposase IS4-like domain-containing protein</fullName>
    </recommendedName>
</protein>
<accession>A0A5C5VRQ1</accession>
<dbReference type="InterPro" id="IPR051698">
    <property type="entry name" value="Transposase_11-like"/>
</dbReference>
<evidence type="ECO:0008006" key="3">
    <source>
        <dbReference type="Google" id="ProtNLM"/>
    </source>
</evidence>
<gene>
    <name evidence="1" type="ORF">KOR42_48660</name>
</gene>
<keyword evidence="2" id="KW-1185">Reference proteome</keyword>
<name>A0A5C5VRQ1_9PLAN</name>
<proteinExistence type="predicted"/>
<evidence type="ECO:0000313" key="1">
    <source>
        <dbReference type="EMBL" id="TWT40870.1"/>
    </source>
</evidence>
<dbReference type="EMBL" id="SIHI01000047">
    <property type="protein sequence ID" value="TWT40870.1"/>
    <property type="molecule type" value="Genomic_DNA"/>
</dbReference>
<dbReference type="PANTHER" id="PTHR30298">
    <property type="entry name" value="H REPEAT-ASSOCIATED PREDICTED TRANSPOSASE"/>
    <property type="match status" value="1"/>
</dbReference>
<evidence type="ECO:0000313" key="2">
    <source>
        <dbReference type="Proteomes" id="UP000317243"/>
    </source>
</evidence>
<reference evidence="1 2" key="1">
    <citation type="submission" date="2019-02" db="EMBL/GenBank/DDBJ databases">
        <title>Deep-cultivation of Planctomycetes and their phenomic and genomic characterization uncovers novel biology.</title>
        <authorList>
            <person name="Wiegand S."/>
            <person name="Jogler M."/>
            <person name="Boedeker C."/>
            <person name="Pinto D."/>
            <person name="Vollmers J."/>
            <person name="Rivas-Marin E."/>
            <person name="Kohn T."/>
            <person name="Peeters S.H."/>
            <person name="Heuer A."/>
            <person name="Rast P."/>
            <person name="Oberbeckmann S."/>
            <person name="Bunk B."/>
            <person name="Jeske O."/>
            <person name="Meyerdierks A."/>
            <person name="Storesund J.E."/>
            <person name="Kallscheuer N."/>
            <person name="Luecker S."/>
            <person name="Lage O.M."/>
            <person name="Pohl T."/>
            <person name="Merkel B.J."/>
            <person name="Hornburger P."/>
            <person name="Mueller R.-W."/>
            <person name="Bruemmer F."/>
            <person name="Labrenz M."/>
            <person name="Spormann A.M."/>
            <person name="Op Den Camp H."/>
            <person name="Overmann J."/>
            <person name="Amann R."/>
            <person name="Jetten M.S.M."/>
            <person name="Mascher T."/>
            <person name="Medema M.H."/>
            <person name="Devos D.P."/>
            <person name="Kaster A.-K."/>
            <person name="Ovreas L."/>
            <person name="Rohde M."/>
            <person name="Galperin M.Y."/>
            <person name="Jogler C."/>
        </authorList>
    </citation>
    <scope>NUCLEOTIDE SEQUENCE [LARGE SCALE GENOMIC DNA]</scope>
    <source>
        <strain evidence="1 2">KOR42</strain>
    </source>
</reference>
<dbReference type="AlphaFoldDB" id="A0A5C5VRQ1"/>